<dbReference type="Proteomes" id="UP000624041">
    <property type="component" value="Unassembled WGS sequence"/>
</dbReference>
<evidence type="ECO:0000313" key="2">
    <source>
        <dbReference type="Proteomes" id="UP000624041"/>
    </source>
</evidence>
<organism evidence="1 2">
    <name type="scientific">Oceanobacillus indicireducens</name>
    <dbReference type="NCBI Taxonomy" id="1004261"/>
    <lineage>
        <taxon>Bacteria</taxon>
        <taxon>Bacillati</taxon>
        <taxon>Bacillota</taxon>
        <taxon>Bacilli</taxon>
        <taxon>Bacillales</taxon>
        <taxon>Bacillaceae</taxon>
        <taxon>Oceanobacillus</taxon>
    </lineage>
</organism>
<protein>
    <submittedName>
        <fullName evidence="1">Uncharacterized protein</fullName>
    </submittedName>
</protein>
<reference evidence="1" key="1">
    <citation type="journal article" date="2014" name="Int. J. Syst. Evol. Microbiol.">
        <title>Complete genome sequence of Corynebacterium casei LMG S-19264T (=DSM 44701T), isolated from a smear-ripened cheese.</title>
        <authorList>
            <consortium name="US DOE Joint Genome Institute (JGI-PGF)"/>
            <person name="Walter F."/>
            <person name="Albersmeier A."/>
            <person name="Kalinowski J."/>
            <person name="Ruckert C."/>
        </authorList>
    </citation>
    <scope>NUCLEOTIDE SEQUENCE</scope>
    <source>
        <strain evidence="1">JCM 17251</strain>
    </source>
</reference>
<dbReference type="EMBL" id="BMOS01000033">
    <property type="protein sequence ID" value="GGN64811.1"/>
    <property type="molecule type" value="Genomic_DNA"/>
</dbReference>
<dbReference type="InterPro" id="IPR054055">
    <property type="entry name" value="YpzH"/>
</dbReference>
<comment type="caution">
    <text evidence="1">The sequence shown here is derived from an EMBL/GenBank/DDBJ whole genome shotgun (WGS) entry which is preliminary data.</text>
</comment>
<proteinExistence type="predicted"/>
<name>A0A917Y313_9BACI</name>
<dbReference type="RefSeq" id="WP_188858984.1">
    <property type="nucleotide sequence ID" value="NZ_BMOS01000033.1"/>
</dbReference>
<dbReference type="AlphaFoldDB" id="A0A917Y313"/>
<keyword evidence="2" id="KW-1185">Reference proteome</keyword>
<dbReference type="Pfam" id="PF21835">
    <property type="entry name" value="YIEGIA_cap"/>
    <property type="match status" value="1"/>
</dbReference>
<reference evidence="1" key="2">
    <citation type="submission" date="2020-09" db="EMBL/GenBank/DDBJ databases">
        <authorList>
            <person name="Sun Q."/>
            <person name="Ohkuma M."/>
        </authorList>
    </citation>
    <scope>NUCLEOTIDE SEQUENCE</scope>
    <source>
        <strain evidence="1">JCM 17251</strain>
    </source>
</reference>
<evidence type="ECO:0000313" key="1">
    <source>
        <dbReference type="EMBL" id="GGN64811.1"/>
    </source>
</evidence>
<sequence length="62" mass="6778">MEQPTKIIAIISTQDETIKAGGAPVFVTRDRETLQKVSTTLSRTLDASVHEVDVNTMILVAH</sequence>
<gene>
    <name evidence="1" type="ORF">GCM10007971_33070</name>
</gene>
<accession>A0A917Y313</accession>